<evidence type="ECO:0000313" key="2">
    <source>
        <dbReference type="EMBL" id="MBA0088453.1"/>
    </source>
</evidence>
<feature type="domain" description="Transposase DDE" evidence="1">
    <location>
        <begin position="12"/>
        <end position="349"/>
    </location>
</feature>
<feature type="non-terminal residue" evidence="2">
    <location>
        <position position="349"/>
    </location>
</feature>
<comment type="caution">
    <text evidence="2">The sequence shown here is derived from an EMBL/GenBank/DDBJ whole genome shotgun (WGS) entry which is preliminary data.</text>
</comment>
<protein>
    <submittedName>
        <fullName evidence="2">IS1380 family transposase</fullName>
    </submittedName>
</protein>
<dbReference type="AlphaFoldDB" id="A0A7V8SZT6"/>
<dbReference type="Pfam" id="PF13701">
    <property type="entry name" value="DDE_Tnp_1_4"/>
    <property type="match status" value="1"/>
</dbReference>
<dbReference type="InterPro" id="IPR025668">
    <property type="entry name" value="Tnp_DDE_dom"/>
</dbReference>
<name>A0A7V8SZT6_9BACT</name>
<accession>A0A7V8SZT6</accession>
<dbReference type="Proteomes" id="UP000567293">
    <property type="component" value="Unassembled WGS sequence"/>
</dbReference>
<gene>
    <name evidence="2" type="ORF">HRJ53_25995</name>
</gene>
<keyword evidence="3" id="KW-1185">Reference proteome</keyword>
<dbReference type="EMBL" id="JACDQQ010002506">
    <property type="protein sequence ID" value="MBA0088453.1"/>
    <property type="molecule type" value="Genomic_DNA"/>
</dbReference>
<evidence type="ECO:0000259" key="1">
    <source>
        <dbReference type="Pfam" id="PF13701"/>
    </source>
</evidence>
<sequence length="349" mass="39807">MTECIQEAFRFAAHFSRRVEAGFTAGHVSNDGGALLLRQAERKINLLGRLAGCFGDGRNQERIEHTVEEMLAQRIYGLALGYEDLNDHEQLRSDPLMGLLSGKRKLDEPLAGKSTLNRLELAGRTGRYHKINYSAEAIDRLLVDLYIESHRAPPKEIVLDLDATDIPLYGHQPERFFHGYYDSYCYLPLYIFAGDQLLCARLRPANQDAAAGSVEEVKRIVVQLRQHWPEVKIVLRADSGFCREELMAWCEAHAVDYVLGLARNQRLARIIGKPMHQARVLHQSTGKAARLFPEFQYQTRKSWSQARRVVAKAEYLDKGENPRFVVTSLSAPQWNAQDLYEKFYCARGE</sequence>
<dbReference type="NCBIfam" id="NF033539">
    <property type="entry name" value="transpos_IS1380"/>
    <property type="match status" value="1"/>
</dbReference>
<dbReference type="InterPro" id="IPR047960">
    <property type="entry name" value="Transpos_IS1380"/>
</dbReference>
<proteinExistence type="predicted"/>
<evidence type="ECO:0000313" key="3">
    <source>
        <dbReference type="Proteomes" id="UP000567293"/>
    </source>
</evidence>
<organism evidence="2 3">
    <name type="scientific">Candidatus Acidiferrum panamense</name>
    <dbReference type="NCBI Taxonomy" id="2741543"/>
    <lineage>
        <taxon>Bacteria</taxon>
        <taxon>Pseudomonadati</taxon>
        <taxon>Acidobacteriota</taxon>
        <taxon>Terriglobia</taxon>
        <taxon>Candidatus Acidiferrales</taxon>
        <taxon>Candidatus Acidiferrum</taxon>
    </lineage>
</organism>
<reference evidence="2" key="1">
    <citation type="submission" date="2020-06" db="EMBL/GenBank/DDBJ databases">
        <title>Legume-microbial interactions unlock mineral nutrients during tropical forest succession.</title>
        <authorList>
            <person name="Epihov D.Z."/>
        </authorList>
    </citation>
    <scope>NUCLEOTIDE SEQUENCE [LARGE SCALE GENOMIC DNA]</scope>
    <source>
        <strain evidence="2">Pan2503</strain>
    </source>
</reference>